<proteinExistence type="predicted"/>
<dbReference type="Gene3D" id="2.60.40.1180">
    <property type="entry name" value="Golgi alpha-mannosidase II"/>
    <property type="match status" value="1"/>
</dbReference>
<dbReference type="InterPro" id="IPR016518">
    <property type="entry name" value="Alpha-L-fucosidase"/>
</dbReference>
<dbReference type="Proteomes" id="UP000654993">
    <property type="component" value="Unassembled WGS sequence"/>
</dbReference>
<dbReference type="InterPro" id="IPR049053">
    <property type="entry name" value="AFCA-like_C"/>
</dbReference>
<dbReference type="PIRSF" id="PIRSF007663">
    <property type="entry name" value="UCP007663"/>
    <property type="match status" value="1"/>
</dbReference>
<feature type="domain" description="Alpha fucosidase A-like C-terminal" evidence="2">
    <location>
        <begin position="724"/>
        <end position="784"/>
    </location>
</feature>
<dbReference type="GO" id="GO:0005975">
    <property type="term" value="P:carbohydrate metabolic process"/>
    <property type="evidence" value="ECO:0007669"/>
    <property type="project" value="InterPro"/>
</dbReference>
<sequence>MSRLTSASRSWKLWYKQPAQEWEEALPIGNGRLGGMVFGGVQEERIQLNEDTLWAGFPRDTINYEVQRYLGKARELIFAGKYAEAQALIEQHMQGRDVEPYQPLGDLHIEIEGISEDTAFSSYRRELDIENGIAAVTYEWNGVRYEREYLVSAPDQLLVVRIRADREQAMNLNIRLSTPHPHVVEVTEGAKGAAGLLMTGQSPSHVADNYFNTHPNPIFYEEDHGLRFAVQVHVEAEQGTVASTEDGMLQVRGATELTIRLSAATNFRGFDQHPDAKDGLAVVRSAQWLKQAEGYAYEELRERHVQDHRELFNRVDLRLYKEESATEENSAEERVTALATDELLAQYREHHTEADHTCAACASLEELYFQYGRYLLMGSSRPGTQPANLQGIWNDRVQPPWNCDYTTNINTEMNYWPAEVCNLSECHEPLLTMLGELAVTGRRTAAIHYGARGWTAHHNVDLWRMSTPTAGDASWAFWPLGGAWLATHLWERYLFQREEQYLKEYAYPLLKEAALFCLDWLVEGPNGYLVTNPATSPENKFLDEEGRPCSVSMATTSDISIIRELLQICLEAARIVSGESGDEAEFTAEVEAALKRLPPYKIGQYGQLQEWYEDFPEHEPGHRHFSHLIGLYPGTLIHEGTPEYMEAARNTLKRRLEHGSGHTGWSCAWLISLFARLHDSASAHRYVQTLLTQSTYSNLFDAHPPFQIDGNFGGTAGIAEMLLQSHLGSIDLLPALPAVWRTGYVRGLRARGAFEVDIAWQDGRLSEARITSLKGGACRVRYLGAGSAGADAADAGTLDMVDEAKAAAALTITREDGREVPVDASGNFVTQAGERYLIRLR</sequence>
<comment type="caution">
    <text evidence="4">The sequence shown here is derived from an EMBL/GenBank/DDBJ whole genome shotgun (WGS) entry which is preliminary data.</text>
</comment>
<dbReference type="Gene3D" id="2.70.98.50">
    <property type="entry name" value="putative glycoside hydrolase family protein from bacillus halodurans"/>
    <property type="match status" value="1"/>
</dbReference>
<reference evidence="4" key="1">
    <citation type="submission" date="2020-08" db="EMBL/GenBank/DDBJ databases">
        <authorList>
            <person name="Uke A."/>
            <person name="Chhe C."/>
            <person name="Baramee S."/>
            <person name="Kosugi A."/>
        </authorList>
    </citation>
    <scope>NUCLEOTIDE SEQUENCE</scope>
    <source>
        <strain evidence="4">DA-C8</strain>
    </source>
</reference>
<dbReference type="Pfam" id="PF21307">
    <property type="entry name" value="Glyco_hydro_95_C"/>
    <property type="match status" value="1"/>
</dbReference>
<evidence type="ECO:0000259" key="3">
    <source>
        <dbReference type="Pfam" id="PF22124"/>
    </source>
</evidence>
<evidence type="ECO:0000259" key="1">
    <source>
        <dbReference type="Pfam" id="PF14498"/>
    </source>
</evidence>
<gene>
    <name evidence="4" type="ORF">PRECH8_00230</name>
</gene>
<reference evidence="4" key="2">
    <citation type="journal article" date="2021" name="Data Brief">
        <title>Draft genome sequence data of the facultative, thermophilic, xylanolytic bacterium Paenibacillus sp. strain DA-C8.</title>
        <authorList>
            <person name="Chhe C."/>
            <person name="Uke A."/>
            <person name="Baramee S."/>
            <person name="Ungkulpasvich U."/>
            <person name="Tachaapaikoon C."/>
            <person name="Pason P."/>
            <person name="Waeonukul R."/>
            <person name="Ratanakhanokchai K."/>
            <person name="Kosugi A."/>
        </authorList>
    </citation>
    <scope>NUCLEOTIDE SEQUENCE</scope>
    <source>
        <strain evidence="4">DA-C8</strain>
    </source>
</reference>
<dbReference type="InterPro" id="IPR008928">
    <property type="entry name" value="6-hairpin_glycosidase_sf"/>
</dbReference>
<accession>A0A916VE03</accession>
<dbReference type="SUPFAM" id="SSF48208">
    <property type="entry name" value="Six-hairpin glycosidases"/>
    <property type="match status" value="1"/>
</dbReference>
<evidence type="ECO:0000313" key="5">
    <source>
        <dbReference type="Proteomes" id="UP000654993"/>
    </source>
</evidence>
<dbReference type="InterPro" id="IPR027414">
    <property type="entry name" value="GH95_N_dom"/>
</dbReference>
<dbReference type="RefSeq" id="WP_200965027.1">
    <property type="nucleotide sequence ID" value="NZ_BMAQ01000001.1"/>
</dbReference>
<dbReference type="PANTHER" id="PTHR31084:SF0">
    <property type="entry name" value="ALPHA-L-FUCOSIDASE 2"/>
    <property type="match status" value="1"/>
</dbReference>
<feature type="domain" description="Glycosyl hydrolase family 95 N-terminal" evidence="1">
    <location>
        <begin position="13"/>
        <end position="268"/>
    </location>
</feature>
<dbReference type="AlphaFoldDB" id="A0A916VE03"/>
<dbReference type="Pfam" id="PF14498">
    <property type="entry name" value="Glyco_hyd_65N_2"/>
    <property type="match status" value="1"/>
</dbReference>
<evidence type="ECO:0000259" key="2">
    <source>
        <dbReference type="Pfam" id="PF21307"/>
    </source>
</evidence>
<feature type="domain" description="Glycosyl hydrolase family 95 catalytic" evidence="3">
    <location>
        <begin position="297"/>
        <end position="722"/>
    </location>
</feature>
<dbReference type="PANTHER" id="PTHR31084">
    <property type="entry name" value="ALPHA-L-FUCOSIDASE 2"/>
    <property type="match status" value="1"/>
</dbReference>
<keyword evidence="4" id="KW-0378">Hydrolase</keyword>
<name>A0A916VE03_9BACL</name>
<evidence type="ECO:0000313" key="4">
    <source>
        <dbReference type="EMBL" id="GFR36727.1"/>
    </source>
</evidence>
<dbReference type="GO" id="GO:0004560">
    <property type="term" value="F:alpha-L-fucosidase activity"/>
    <property type="evidence" value="ECO:0007669"/>
    <property type="project" value="InterPro"/>
</dbReference>
<dbReference type="Pfam" id="PF22124">
    <property type="entry name" value="Glyco_hydro_95_cat"/>
    <property type="match status" value="1"/>
</dbReference>
<dbReference type="InterPro" id="IPR013780">
    <property type="entry name" value="Glyco_hydro_b"/>
</dbReference>
<protein>
    <submittedName>
        <fullName evidence="4">Alpha/beta hydrolase</fullName>
    </submittedName>
</protein>
<keyword evidence="5" id="KW-1185">Reference proteome</keyword>
<dbReference type="InterPro" id="IPR054363">
    <property type="entry name" value="GH95_cat"/>
</dbReference>
<dbReference type="FunFam" id="1.50.10.10:FF:000028">
    <property type="entry name" value="Alpha-L-fucosidase 2"/>
    <property type="match status" value="1"/>
</dbReference>
<organism evidence="4 5">
    <name type="scientific">Insulibacter thermoxylanivorax</name>
    <dbReference type="NCBI Taxonomy" id="2749268"/>
    <lineage>
        <taxon>Bacteria</taxon>
        <taxon>Bacillati</taxon>
        <taxon>Bacillota</taxon>
        <taxon>Bacilli</taxon>
        <taxon>Bacillales</taxon>
        <taxon>Paenibacillaceae</taxon>
        <taxon>Insulibacter</taxon>
    </lineage>
</organism>
<dbReference type="EMBL" id="BMAQ01000001">
    <property type="protein sequence ID" value="GFR36727.1"/>
    <property type="molecule type" value="Genomic_DNA"/>
</dbReference>